<dbReference type="Pfam" id="PF02958">
    <property type="entry name" value="EcKL"/>
    <property type="match status" value="1"/>
</dbReference>
<sequence>MFRDGFKNFLELLKSNPEFSEYVPKFEKIVENKPLQKATKLIKAVSNGDKVHLLVLNHGDFHIKNIMYTEKDGELDDVRLIDFQGSAWGPAVFDLTYMLYMLLDDESRLNRRNEIIHYYFTHLIESLKNLKFEGELPKLTELYKDFLTYKDFELMMITTMLPFMTAFSNDDFDLNTMSNENMITGLYHNPKYVNFVRKALPDLLYKGYLD</sequence>
<dbReference type="EMBL" id="CAQQ02046163">
    <property type="status" value="NOT_ANNOTATED_CDS"/>
    <property type="molecule type" value="Genomic_DNA"/>
</dbReference>
<evidence type="ECO:0000313" key="2">
    <source>
        <dbReference type="EnsemblMetazoa" id="MESCA006772-PA"/>
    </source>
</evidence>
<dbReference type="InterPro" id="IPR011009">
    <property type="entry name" value="Kinase-like_dom_sf"/>
</dbReference>
<reference evidence="3" key="1">
    <citation type="submission" date="2013-02" db="EMBL/GenBank/DDBJ databases">
        <authorList>
            <person name="Hughes D."/>
        </authorList>
    </citation>
    <scope>NUCLEOTIDE SEQUENCE</scope>
    <source>
        <strain>Durham</strain>
        <strain evidence="3">NC isolate 2 -- Noor lab</strain>
    </source>
</reference>
<dbReference type="InterPro" id="IPR004119">
    <property type="entry name" value="EcKL"/>
</dbReference>
<dbReference type="SMART" id="SM00587">
    <property type="entry name" value="CHK"/>
    <property type="match status" value="1"/>
</dbReference>
<dbReference type="PANTHER" id="PTHR11012:SF12">
    <property type="entry name" value="CHK KINASE-LIKE DOMAIN-CONTAINING PROTEIN-RELATED"/>
    <property type="match status" value="1"/>
</dbReference>
<dbReference type="Proteomes" id="UP000015102">
    <property type="component" value="Unassembled WGS sequence"/>
</dbReference>
<dbReference type="InterPro" id="IPR015897">
    <property type="entry name" value="CHK_kinase-like"/>
</dbReference>
<dbReference type="SUPFAM" id="SSF56112">
    <property type="entry name" value="Protein kinase-like (PK-like)"/>
    <property type="match status" value="1"/>
</dbReference>
<dbReference type="HOGENOM" id="CLU_113867_0_0_1"/>
<organism evidence="2 3">
    <name type="scientific">Megaselia scalaris</name>
    <name type="common">Humpbacked fly</name>
    <name type="synonym">Phora scalaris</name>
    <dbReference type="NCBI Taxonomy" id="36166"/>
    <lineage>
        <taxon>Eukaryota</taxon>
        <taxon>Metazoa</taxon>
        <taxon>Ecdysozoa</taxon>
        <taxon>Arthropoda</taxon>
        <taxon>Hexapoda</taxon>
        <taxon>Insecta</taxon>
        <taxon>Pterygota</taxon>
        <taxon>Neoptera</taxon>
        <taxon>Endopterygota</taxon>
        <taxon>Diptera</taxon>
        <taxon>Brachycera</taxon>
        <taxon>Muscomorpha</taxon>
        <taxon>Platypezoidea</taxon>
        <taxon>Phoridae</taxon>
        <taxon>Megaseliini</taxon>
        <taxon>Megaselia</taxon>
    </lineage>
</organism>
<dbReference type="OMA" id="FELMMIT"/>
<proteinExistence type="predicted"/>
<dbReference type="AlphaFoldDB" id="T1GSW0"/>
<evidence type="ECO:0000313" key="3">
    <source>
        <dbReference type="Proteomes" id="UP000015102"/>
    </source>
</evidence>
<protein>
    <recommendedName>
        <fullName evidence="1">CHK kinase-like domain-containing protein</fullName>
    </recommendedName>
</protein>
<name>T1GSW0_MEGSC</name>
<dbReference type="EnsemblMetazoa" id="MESCA006772-RA">
    <property type="protein sequence ID" value="MESCA006772-PA"/>
    <property type="gene ID" value="MESCA006772"/>
</dbReference>
<feature type="domain" description="CHK kinase-like" evidence="1">
    <location>
        <begin position="1"/>
        <end position="129"/>
    </location>
</feature>
<reference evidence="2" key="2">
    <citation type="submission" date="2015-06" db="UniProtKB">
        <authorList>
            <consortium name="EnsemblMetazoa"/>
        </authorList>
    </citation>
    <scope>IDENTIFICATION</scope>
</reference>
<evidence type="ECO:0000259" key="1">
    <source>
        <dbReference type="SMART" id="SM00587"/>
    </source>
</evidence>
<dbReference type="EMBL" id="CAQQ02046161">
    <property type="status" value="NOT_ANNOTATED_CDS"/>
    <property type="molecule type" value="Genomic_DNA"/>
</dbReference>
<dbReference type="EMBL" id="CAQQ02046162">
    <property type="status" value="NOT_ANNOTATED_CDS"/>
    <property type="molecule type" value="Genomic_DNA"/>
</dbReference>
<keyword evidence="3" id="KW-1185">Reference proteome</keyword>
<accession>T1GSW0</accession>
<dbReference type="Gene3D" id="3.90.1200.10">
    <property type="match status" value="1"/>
</dbReference>
<dbReference type="PANTHER" id="PTHR11012">
    <property type="entry name" value="PROTEIN KINASE-LIKE DOMAIN-CONTAINING"/>
    <property type="match status" value="1"/>
</dbReference>